<evidence type="ECO:0000313" key="3">
    <source>
        <dbReference type="Proteomes" id="UP000031512"/>
    </source>
</evidence>
<name>L1LF40_THEEQ</name>
<gene>
    <name evidence="2" type="ORF">BEWA_040950</name>
</gene>
<dbReference type="Proteomes" id="UP000031512">
    <property type="component" value="Unassembled WGS sequence"/>
</dbReference>
<accession>L1LF40</accession>
<comment type="caution">
    <text evidence="2">The sequence shown here is derived from an EMBL/GenBank/DDBJ whole genome shotgun (WGS) entry which is preliminary data.</text>
</comment>
<keyword evidence="3" id="KW-1185">Reference proteome</keyword>
<dbReference type="KEGG" id="beq:BEWA_040950"/>
<protein>
    <submittedName>
        <fullName evidence="2">Uncharacterized protein</fullName>
    </submittedName>
</protein>
<feature type="region of interest" description="Disordered" evidence="1">
    <location>
        <begin position="1"/>
        <end position="43"/>
    </location>
</feature>
<reference evidence="2 3" key="1">
    <citation type="journal article" date="2012" name="BMC Genomics">
        <title>Comparative genomic analysis and phylogenetic position of Theileria equi.</title>
        <authorList>
            <person name="Kappmeyer L.S."/>
            <person name="Thiagarajan M."/>
            <person name="Herndon D.R."/>
            <person name="Ramsay J.D."/>
            <person name="Caler E."/>
            <person name="Djikeng A."/>
            <person name="Gillespie J.J."/>
            <person name="Lau A.O."/>
            <person name="Roalson E.H."/>
            <person name="Silva J.C."/>
            <person name="Silva M.G."/>
            <person name="Suarez C.E."/>
            <person name="Ueti M.W."/>
            <person name="Nene V.M."/>
            <person name="Mealey R.H."/>
            <person name="Knowles D.P."/>
            <person name="Brayton K.A."/>
        </authorList>
    </citation>
    <scope>NUCLEOTIDE SEQUENCE [LARGE SCALE GENOMIC DNA]</scope>
    <source>
        <strain evidence="2 3">WA</strain>
    </source>
</reference>
<sequence length="473" mass="53741">MKYVAQKSDMNKLTRQNSGDAPSDETCMTSSWKNKTGRSLGTKNRANVIPKDSVVGEDTSVEEKNTCDVISIDSVFHGSGGNEDSECNHTMEVSIQPAIRSDGISCTRLICLPNDAILGAQTEMFMFDDEQALCARSSFKPTEYDISIRNSSKETINEILECINDIGITINTVNCKEKCRSGIFSKKTSIYNIEKIDNINHIYETIDYIHKLCKARDKTREGNKIPCSKSMDANVENCFSTPSETENDHLTTSDQIEKTLEQQVEDSNMIINGYYECQNLLPVSDRSSDSVHTLDGPSRLESKKLPSEDYMHSDEVLLENSTKDENSYRKECKSTLCKDNELQEKSCKDDAKVEDRVDFRKPHNGRVLFYGFHHWNEKHPGLMGYNMMMNKELSPEFFGFADEDSFNNALNAKNEVIVKPPITIGRSISFKCNMRNSLVPREKLISDAVLQIDWGQYQTRRKKRSIWTICCQV</sequence>
<feature type="region of interest" description="Disordered" evidence="1">
    <location>
        <begin position="286"/>
        <end position="305"/>
    </location>
</feature>
<dbReference type="OrthoDB" id="362012at2759"/>
<evidence type="ECO:0000313" key="2">
    <source>
        <dbReference type="EMBL" id="EKX74057.1"/>
    </source>
</evidence>
<evidence type="ECO:0000256" key="1">
    <source>
        <dbReference type="SAM" id="MobiDB-lite"/>
    </source>
</evidence>
<dbReference type="AlphaFoldDB" id="L1LF40"/>
<organism evidence="2 3">
    <name type="scientific">Theileria equi strain WA</name>
    <dbReference type="NCBI Taxonomy" id="1537102"/>
    <lineage>
        <taxon>Eukaryota</taxon>
        <taxon>Sar</taxon>
        <taxon>Alveolata</taxon>
        <taxon>Apicomplexa</taxon>
        <taxon>Aconoidasida</taxon>
        <taxon>Piroplasmida</taxon>
        <taxon>Theileriidae</taxon>
        <taxon>Theileria</taxon>
    </lineage>
</organism>
<dbReference type="EMBL" id="ACOU01000002">
    <property type="protein sequence ID" value="EKX74057.1"/>
    <property type="molecule type" value="Genomic_DNA"/>
</dbReference>
<feature type="compositionally biased region" description="Polar residues" evidence="1">
    <location>
        <begin position="11"/>
        <end position="43"/>
    </location>
</feature>
<dbReference type="eggNOG" id="ENOG502TN3Y">
    <property type="taxonomic scope" value="Eukaryota"/>
</dbReference>
<proteinExistence type="predicted"/>
<dbReference type="GeneID" id="15807505"/>
<dbReference type="VEuPathDB" id="PiroplasmaDB:BEWA_040950"/>
<dbReference type="RefSeq" id="XP_004833509.1">
    <property type="nucleotide sequence ID" value="XM_004833452.1"/>
</dbReference>